<gene>
    <name evidence="3" type="ORF">NAEGRDRAFT_64303</name>
</gene>
<proteinExistence type="predicted"/>
<feature type="region of interest" description="Disordered" evidence="1">
    <location>
        <begin position="1"/>
        <end position="25"/>
    </location>
</feature>
<keyword evidence="2" id="KW-0812">Transmembrane</keyword>
<evidence type="ECO:0000256" key="1">
    <source>
        <dbReference type="SAM" id="MobiDB-lite"/>
    </source>
</evidence>
<protein>
    <submittedName>
        <fullName evidence="3">Predicted protein</fullName>
    </submittedName>
</protein>
<sequence>MQQRDDERLITSPSNDLAHHTSSSSIQHDEEMCTLFFFLGFLMNIVWIVNFVKYRNSDSPTCKKLALASIILFGVSSVIAFGLVAFGLYVVLTWNPRVIA</sequence>
<feature type="transmembrane region" description="Helical" evidence="2">
    <location>
        <begin position="35"/>
        <end position="53"/>
    </location>
</feature>
<feature type="compositionally biased region" description="Polar residues" evidence="1">
    <location>
        <begin position="11"/>
        <end position="25"/>
    </location>
</feature>
<feature type="transmembrane region" description="Helical" evidence="2">
    <location>
        <begin position="65"/>
        <end position="92"/>
    </location>
</feature>
<keyword evidence="2" id="KW-1133">Transmembrane helix</keyword>
<dbReference type="PANTHER" id="PTHR34078">
    <property type="entry name" value="EXPRESSED PROTEIN"/>
    <property type="match status" value="1"/>
</dbReference>
<reference evidence="3 4" key="1">
    <citation type="journal article" date="2010" name="Cell">
        <title>The genome of Naegleria gruberi illuminates early eukaryotic versatility.</title>
        <authorList>
            <person name="Fritz-Laylin L.K."/>
            <person name="Prochnik S.E."/>
            <person name="Ginger M.L."/>
            <person name="Dacks J.B."/>
            <person name="Carpenter M.L."/>
            <person name="Field M.C."/>
            <person name="Kuo A."/>
            <person name="Paredez A."/>
            <person name="Chapman J."/>
            <person name="Pham J."/>
            <person name="Shu S."/>
            <person name="Neupane R."/>
            <person name="Cipriano M."/>
            <person name="Mancuso J."/>
            <person name="Tu H."/>
            <person name="Salamov A."/>
            <person name="Lindquist E."/>
            <person name="Shapiro H."/>
            <person name="Lucas S."/>
            <person name="Grigoriev I.V."/>
            <person name="Cande W.Z."/>
            <person name="Fulton C."/>
            <person name="Rokhsar D.S."/>
            <person name="Dawson S.C."/>
        </authorList>
    </citation>
    <scope>NUCLEOTIDE SEQUENCE [LARGE SCALE GENOMIC DNA]</scope>
    <source>
        <strain evidence="3 4">NEG-M</strain>
    </source>
</reference>
<dbReference type="KEGG" id="ngr:NAEGRDRAFT_64303"/>
<evidence type="ECO:0000313" key="4">
    <source>
        <dbReference type="Proteomes" id="UP000006671"/>
    </source>
</evidence>
<keyword evidence="4" id="KW-1185">Reference proteome</keyword>
<dbReference type="RefSeq" id="XP_002680645.1">
    <property type="nucleotide sequence ID" value="XM_002680599.1"/>
</dbReference>
<evidence type="ECO:0000256" key="2">
    <source>
        <dbReference type="SAM" id="Phobius"/>
    </source>
</evidence>
<name>D2V642_NAEGR</name>
<dbReference type="EMBL" id="GG738853">
    <property type="protein sequence ID" value="EFC47901.1"/>
    <property type="molecule type" value="Genomic_DNA"/>
</dbReference>
<accession>D2V642</accession>
<organism evidence="4">
    <name type="scientific">Naegleria gruberi</name>
    <name type="common">Amoeba</name>
    <dbReference type="NCBI Taxonomy" id="5762"/>
    <lineage>
        <taxon>Eukaryota</taxon>
        <taxon>Discoba</taxon>
        <taxon>Heterolobosea</taxon>
        <taxon>Tetramitia</taxon>
        <taxon>Eutetramitia</taxon>
        <taxon>Vahlkampfiidae</taxon>
        <taxon>Naegleria</taxon>
    </lineage>
</organism>
<keyword evidence="2" id="KW-0472">Membrane</keyword>
<dbReference type="AlphaFoldDB" id="D2V642"/>
<dbReference type="GeneID" id="8849396"/>
<dbReference type="Proteomes" id="UP000006671">
    <property type="component" value="Unassembled WGS sequence"/>
</dbReference>
<evidence type="ECO:0000313" key="3">
    <source>
        <dbReference type="EMBL" id="EFC47901.1"/>
    </source>
</evidence>
<dbReference type="VEuPathDB" id="AmoebaDB:NAEGRDRAFT_64303"/>
<dbReference type="InParanoid" id="D2V642"/>
<dbReference type="PANTHER" id="PTHR34078:SF3">
    <property type="entry name" value="TRANSMEMBRANE PROTEIN"/>
    <property type="match status" value="1"/>
</dbReference>